<dbReference type="PROSITE" id="PS51257">
    <property type="entry name" value="PROKAR_LIPOPROTEIN"/>
    <property type="match status" value="1"/>
</dbReference>
<dbReference type="Proteomes" id="UP001234880">
    <property type="component" value="Unassembled WGS sequence"/>
</dbReference>
<protein>
    <submittedName>
        <fullName evidence="2">Uncharacterized protein</fullName>
    </submittedName>
</protein>
<dbReference type="EMBL" id="JAURUE010000001">
    <property type="protein sequence ID" value="MDP9610828.1"/>
    <property type="molecule type" value="Genomic_DNA"/>
</dbReference>
<evidence type="ECO:0000256" key="1">
    <source>
        <dbReference type="SAM" id="Phobius"/>
    </source>
</evidence>
<comment type="caution">
    <text evidence="2">The sequence shown here is derived from an EMBL/GenBank/DDBJ whole genome shotgun (WGS) entry which is preliminary data.</text>
</comment>
<reference evidence="2 3" key="1">
    <citation type="submission" date="2023-07" db="EMBL/GenBank/DDBJ databases">
        <title>Sequencing the genomes of 1000 actinobacteria strains.</title>
        <authorList>
            <person name="Klenk H.-P."/>
        </authorList>
    </citation>
    <scope>NUCLEOTIDE SEQUENCE [LARGE SCALE GENOMIC DNA]</scope>
    <source>
        <strain evidence="2 3">DSM 41600</strain>
    </source>
</reference>
<proteinExistence type="predicted"/>
<accession>A0ABT9KQV6</accession>
<evidence type="ECO:0000313" key="2">
    <source>
        <dbReference type="EMBL" id="MDP9610828.1"/>
    </source>
</evidence>
<organism evidence="2 3">
    <name type="scientific">Streptomyces demainii</name>
    <dbReference type="NCBI Taxonomy" id="588122"/>
    <lineage>
        <taxon>Bacteria</taxon>
        <taxon>Bacillati</taxon>
        <taxon>Actinomycetota</taxon>
        <taxon>Actinomycetes</taxon>
        <taxon>Kitasatosporales</taxon>
        <taxon>Streptomycetaceae</taxon>
        <taxon>Streptomyces</taxon>
    </lineage>
</organism>
<name>A0ABT9KQV6_9ACTN</name>
<keyword evidence="1" id="KW-0812">Transmembrane</keyword>
<keyword evidence="1" id="KW-0472">Membrane</keyword>
<feature type="transmembrane region" description="Helical" evidence="1">
    <location>
        <begin position="12"/>
        <end position="42"/>
    </location>
</feature>
<gene>
    <name evidence="2" type="ORF">JOF35_003105</name>
</gene>
<evidence type="ECO:0000313" key="3">
    <source>
        <dbReference type="Proteomes" id="UP001234880"/>
    </source>
</evidence>
<keyword evidence="3" id="KW-1185">Reference proteome</keyword>
<keyword evidence="1" id="KW-1133">Transmembrane helix</keyword>
<sequence length="117" mass="11522">MNVLVRVLAWQGSWIVVLLVGGCVGLVLAAVVFAVGFAGVAAGADQGAVQQHVLAAASGDLSSGRGPGAGALAASKAITSSASPWAPLIPANFVEPAPVVMLPIGIELSVPLVSAWL</sequence>
<dbReference type="RefSeq" id="WP_307110655.1">
    <property type="nucleotide sequence ID" value="NZ_JAURUE010000001.1"/>
</dbReference>